<protein>
    <recommendedName>
        <fullName evidence="1">Lon N-terminal domain-containing protein</fullName>
    </recommendedName>
</protein>
<proteinExistence type="predicted"/>
<sequence>MPGEVQDKSTTPKQLALPMLPMRDIVVFPHMTAPFFIGRTLSIASLEKALAGDRQIFVVAQEDPLVEE</sequence>
<organism evidence="2">
    <name type="scientific">marine metagenome</name>
    <dbReference type="NCBI Taxonomy" id="408172"/>
    <lineage>
        <taxon>unclassified sequences</taxon>
        <taxon>metagenomes</taxon>
        <taxon>ecological metagenomes</taxon>
    </lineage>
</organism>
<dbReference type="InterPro" id="IPR046336">
    <property type="entry name" value="Lon_prtase_N_sf"/>
</dbReference>
<feature type="non-terminal residue" evidence="2">
    <location>
        <position position="68"/>
    </location>
</feature>
<dbReference type="InterPro" id="IPR003111">
    <property type="entry name" value="Lon_prtase_N"/>
</dbReference>
<accession>A0A383AU90</accession>
<name>A0A383AU90_9ZZZZ</name>
<dbReference type="AlphaFoldDB" id="A0A383AU90"/>
<dbReference type="Gene3D" id="2.30.130.40">
    <property type="entry name" value="LON domain-like"/>
    <property type="match status" value="1"/>
</dbReference>
<gene>
    <name evidence="2" type="ORF">METZ01_LOCUS464136</name>
</gene>
<reference evidence="2" key="1">
    <citation type="submission" date="2018-05" db="EMBL/GenBank/DDBJ databases">
        <authorList>
            <person name="Lanie J.A."/>
            <person name="Ng W.-L."/>
            <person name="Kazmierczak K.M."/>
            <person name="Andrzejewski T.M."/>
            <person name="Davidsen T.M."/>
            <person name="Wayne K.J."/>
            <person name="Tettelin H."/>
            <person name="Glass J.I."/>
            <person name="Rusch D."/>
            <person name="Podicherti R."/>
            <person name="Tsui H.-C.T."/>
            <person name="Winkler M.E."/>
        </authorList>
    </citation>
    <scope>NUCLEOTIDE SEQUENCE</scope>
</reference>
<dbReference type="EMBL" id="UINC01194943">
    <property type="protein sequence ID" value="SVE11282.1"/>
    <property type="molecule type" value="Genomic_DNA"/>
</dbReference>
<evidence type="ECO:0000313" key="2">
    <source>
        <dbReference type="EMBL" id="SVE11282.1"/>
    </source>
</evidence>
<dbReference type="InterPro" id="IPR015947">
    <property type="entry name" value="PUA-like_sf"/>
</dbReference>
<evidence type="ECO:0000259" key="1">
    <source>
        <dbReference type="PROSITE" id="PS51787"/>
    </source>
</evidence>
<feature type="domain" description="Lon N-terminal" evidence="1">
    <location>
        <begin position="17"/>
        <end position="68"/>
    </location>
</feature>
<dbReference type="PROSITE" id="PS51787">
    <property type="entry name" value="LON_N"/>
    <property type="match status" value="1"/>
</dbReference>
<dbReference type="SUPFAM" id="SSF88697">
    <property type="entry name" value="PUA domain-like"/>
    <property type="match status" value="1"/>
</dbReference>
<dbReference type="Pfam" id="PF02190">
    <property type="entry name" value="LON_substr_bdg"/>
    <property type="match status" value="1"/>
</dbReference>